<evidence type="ECO:0000313" key="7">
    <source>
        <dbReference type="Proteomes" id="UP000076154"/>
    </source>
</evidence>
<name>A0A369JCU4_HYPMA</name>
<dbReference type="OrthoDB" id="341421at2759"/>
<evidence type="ECO:0000313" key="6">
    <source>
        <dbReference type="EMBL" id="RDB17543.1"/>
    </source>
</evidence>
<keyword evidence="2 4" id="KW-0863">Zinc-finger</keyword>
<proteinExistence type="predicted"/>
<comment type="caution">
    <text evidence="6">The sequence shown here is derived from an EMBL/GenBank/DDBJ whole genome shotgun (WGS) entry which is preliminary data.</text>
</comment>
<dbReference type="InParanoid" id="A0A369JCU4"/>
<reference evidence="6" key="1">
    <citation type="submission" date="2018-04" db="EMBL/GenBank/DDBJ databases">
        <title>Whole genome sequencing of Hypsizygus marmoreus.</title>
        <authorList>
            <person name="Choi I.-G."/>
            <person name="Min B."/>
            <person name="Kim J.-G."/>
            <person name="Kim S."/>
            <person name="Oh Y.-L."/>
            <person name="Kong W.-S."/>
            <person name="Park H."/>
            <person name="Jeong J."/>
            <person name="Song E.-S."/>
        </authorList>
    </citation>
    <scope>NUCLEOTIDE SEQUENCE [LARGE SCALE GENOMIC DNA]</scope>
    <source>
        <strain evidence="6">51987-8</strain>
    </source>
</reference>
<gene>
    <name evidence="6" type="ORF">Hypma_001183</name>
</gene>
<dbReference type="GO" id="GO:0008270">
    <property type="term" value="F:zinc ion binding"/>
    <property type="evidence" value="ECO:0007669"/>
    <property type="project" value="UniProtKB-KW"/>
</dbReference>
<dbReference type="SUPFAM" id="SSF144232">
    <property type="entry name" value="HIT/MYND zinc finger-like"/>
    <property type="match status" value="1"/>
</dbReference>
<accession>A0A369JCU4</accession>
<protein>
    <recommendedName>
        <fullName evidence="5">MYND-type domain-containing protein</fullName>
    </recommendedName>
</protein>
<dbReference type="EMBL" id="LUEZ02000110">
    <property type="protein sequence ID" value="RDB17543.1"/>
    <property type="molecule type" value="Genomic_DNA"/>
</dbReference>
<evidence type="ECO:0000259" key="5">
    <source>
        <dbReference type="PROSITE" id="PS50865"/>
    </source>
</evidence>
<evidence type="ECO:0000256" key="3">
    <source>
        <dbReference type="ARBA" id="ARBA00022833"/>
    </source>
</evidence>
<dbReference type="Proteomes" id="UP000076154">
    <property type="component" value="Unassembled WGS sequence"/>
</dbReference>
<dbReference type="Gene3D" id="6.10.140.2220">
    <property type="match status" value="1"/>
</dbReference>
<dbReference type="Pfam" id="PF01753">
    <property type="entry name" value="zf-MYND"/>
    <property type="match status" value="1"/>
</dbReference>
<dbReference type="PROSITE" id="PS50865">
    <property type="entry name" value="ZF_MYND_2"/>
    <property type="match status" value="1"/>
</dbReference>
<organism evidence="6 7">
    <name type="scientific">Hypsizygus marmoreus</name>
    <name type="common">White beech mushroom</name>
    <name type="synonym">Agaricus marmoreus</name>
    <dbReference type="NCBI Taxonomy" id="39966"/>
    <lineage>
        <taxon>Eukaryota</taxon>
        <taxon>Fungi</taxon>
        <taxon>Dikarya</taxon>
        <taxon>Basidiomycota</taxon>
        <taxon>Agaricomycotina</taxon>
        <taxon>Agaricomycetes</taxon>
        <taxon>Agaricomycetidae</taxon>
        <taxon>Agaricales</taxon>
        <taxon>Tricholomatineae</taxon>
        <taxon>Lyophyllaceae</taxon>
        <taxon>Hypsizygus</taxon>
    </lineage>
</organism>
<dbReference type="InterPro" id="IPR002893">
    <property type="entry name" value="Znf_MYND"/>
</dbReference>
<sequence length="447" mass="50462">MPQSDSPGPALRTVHIPPQKYECSQCGKTERLSLCICRELAYCSIACQRHHWKTIHKPSCTGKPDVIDLVSINPLFAMLVESCHLDAAKPVHPALNHTITNSPNPSIVADTLPNGAGNARLVVLGDSIPISHAEKCSEVWWPTASSAEVRYRLQHRIVREGYLLSILTALCVGVVSEIYTATNEGAASASGFPRRAMQLKYKTSPVVDFGIIKGKVEVLDHQKLAYYLDGDVIKGQDPNDHYWLYFTTFKGEEVFLDYGASTFTFTMNVETKDYRQPILPPVNYAPAYLRGRQHTQYTLNLYEPLRRFSFLRDDVLCPLVAQCVVRPPNPSSLLAIWKIMDCLAGRECTSTEKMLANQWATYHCHALRSILGDPQRSWTKWPETPRSSFQFGPEFDSGSWPADSDTAAWRQLEKLNQRYNRGEITKAAYAIERQAWSRARRPSDRNL</sequence>
<evidence type="ECO:0000256" key="1">
    <source>
        <dbReference type="ARBA" id="ARBA00022723"/>
    </source>
</evidence>
<keyword evidence="7" id="KW-1185">Reference proteome</keyword>
<evidence type="ECO:0000256" key="4">
    <source>
        <dbReference type="PROSITE-ProRule" id="PRU00134"/>
    </source>
</evidence>
<keyword evidence="1" id="KW-0479">Metal-binding</keyword>
<evidence type="ECO:0000256" key="2">
    <source>
        <dbReference type="ARBA" id="ARBA00022771"/>
    </source>
</evidence>
<feature type="domain" description="MYND-type" evidence="5">
    <location>
        <begin position="23"/>
        <end position="60"/>
    </location>
</feature>
<keyword evidence="3" id="KW-0862">Zinc</keyword>
<dbReference type="AlphaFoldDB" id="A0A369JCU4"/>
<dbReference type="PROSITE" id="PS01360">
    <property type="entry name" value="ZF_MYND_1"/>
    <property type="match status" value="1"/>
</dbReference>